<dbReference type="AlphaFoldDB" id="A0A3C1KM95"/>
<sequence>MGARIMKVLAITAAKGGVGKSTLSVHMATLAEQAGERVLIADMDPQESASDWARVREKATPLVAPVDEKGLNDLVEAAKEEGITLLVIDTPPHAQASITKAARLADFTLVPCQPAPFDLRAVHKTLDMLEQIKARYSVVINAAPASRGYGEPPIVKEAREALSPRPIADPYITRRVAFSHALISGEAVSEFEPDGKAADEMATLWKWTKERLNGD</sequence>
<dbReference type="PIRSF" id="PIRSF009320">
    <property type="entry name" value="Nuc_binding_HP_1000"/>
    <property type="match status" value="1"/>
</dbReference>
<evidence type="ECO:0000313" key="3">
    <source>
        <dbReference type="Proteomes" id="UP000259273"/>
    </source>
</evidence>
<dbReference type="InterPro" id="IPR050678">
    <property type="entry name" value="DNA_Partitioning_ATPase"/>
</dbReference>
<dbReference type="EMBL" id="DMND01000127">
    <property type="protein sequence ID" value="HAN27849.1"/>
    <property type="molecule type" value="Genomic_DNA"/>
</dbReference>
<protein>
    <submittedName>
        <fullName evidence="2">ParA family protein</fullName>
    </submittedName>
</protein>
<name>A0A3C1KM95_9GAMM</name>
<dbReference type="Gene3D" id="3.40.50.300">
    <property type="entry name" value="P-loop containing nucleotide triphosphate hydrolases"/>
    <property type="match status" value="1"/>
</dbReference>
<dbReference type="Proteomes" id="UP000259273">
    <property type="component" value="Unassembled WGS sequence"/>
</dbReference>
<proteinExistence type="predicted"/>
<dbReference type="InterPro" id="IPR002586">
    <property type="entry name" value="CobQ/CobB/MinD/ParA_Nub-bd_dom"/>
</dbReference>
<feature type="domain" description="CobQ/CobB/MinD/ParA nucleotide binding" evidence="1">
    <location>
        <begin position="9"/>
        <end position="186"/>
    </location>
</feature>
<accession>A0A3C1KM95</accession>
<comment type="caution">
    <text evidence="2">The sequence shown here is derived from an EMBL/GenBank/DDBJ whole genome shotgun (WGS) entry which is preliminary data.</text>
</comment>
<evidence type="ECO:0000259" key="1">
    <source>
        <dbReference type="Pfam" id="PF01656"/>
    </source>
</evidence>
<dbReference type="Pfam" id="PF01656">
    <property type="entry name" value="CbiA"/>
    <property type="match status" value="1"/>
</dbReference>
<dbReference type="InterPro" id="IPR027417">
    <property type="entry name" value="P-loop_NTPase"/>
</dbReference>
<evidence type="ECO:0000313" key="2">
    <source>
        <dbReference type="EMBL" id="HAN27849.1"/>
    </source>
</evidence>
<organism evidence="2 3">
    <name type="scientific">Haliea salexigens</name>
    <dbReference type="NCBI Taxonomy" id="287487"/>
    <lineage>
        <taxon>Bacteria</taxon>
        <taxon>Pseudomonadati</taxon>
        <taxon>Pseudomonadota</taxon>
        <taxon>Gammaproteobacteria</taxon>
        <taxon>Cellvibrionales</taxon>
        <taxon>Halieaceae</taxon>
        <taxon>Haliea</taxon>
    </lineage>
</organism>
<gene>
    <name evidence="2" type="ORF">DCP75_09050</name>
</gene>
<reference evidence="2 3" key="1">
    <citation type="journal article" date="2018" name="Nat. Biotechnol.">
        <title>A standardized bacterial taxonomy based on genome phylogeny substantially revises the tree of life.</title>
        <authorList>
            <person name="Parks D.H."/>
            <person name="Chuvochina M."/>
            <person name="Waite D.W."/>
            <person name="Rinke C."/>
            <person name="Skarshewski A."/>
            <person name="Chaumeil P.A."/>
            <person name="Hugenholtz P."/>
        </authorList>
    </citation>
    <scope>NUCLEOTIDE SEQUENCE [LARGE SCALE GENOMIC DNA]</scope>
    <source>
        <strain evidence="2">UBA9158</strain>
    </source>
</reference>
<dbReference type="PANTHER" id="PTHR13696:SF96">
    <property type="entry name" value="COBQ_COBB_MIND_PARA NUCLEOTIDE BINDING DOMAIN-CONTAINING PROTEIN"/>
    <property type="match status" value="1"/>
</dbReference>
<dbReference type="SUPFAM" id="SSF52540">
    <property type="entry name" value="P-loop containing nucleoside triphosphate hydrolases"/>
    <property type="match status" value="1"/>
</dbReference>
<dbReference type="PANTHER" id="PTHR13696">
    <property type="entry name" value="P-LOOP CONTAINING NUCLEOSIDE TRIPHOSPHATE HYDROLASE"/>
    <property type="match status" value="1"/>
</dbReference>
<dbReference type="CDD" id="cd02042">
    <property type="entry name" value="ParAB_family"/>
    <property type="match status" value="1"/>
</dbReference>